<sequence>MTTSQERSREVLHLVEPRENVTDPGAESTLPVVFNLSDNNSPADVMDVLSLRPFASGEQPWSRSTRLENVRADAPLRPGDARLVRVAHEKGKESVLAEGDGWTLLTNRWKSGVAYVAVSAVSDELAQEVFDASVKDATEPPKVDESSVEMGFWHMGTHGPVRNERAITADSWADIRPNYTARVAEALDEVMALTREDVSGRLLLLHGPPGTGKTTALRALARAWKDWCQSDCVLDPEALFGTPSYLMEVAVGDGDDEDENRRWRLLVLEDCDELIRGEAKQSTGQGLSRLLNLTDGMLGQGRDVLVAITTNEDLAMLHPAVVRPGRCLAQIEVGRLTRAESVAWLDGTDADPAEVSADGATLAELAALRKGERRPENRDAPATATGFYL</sequence>
<protein>
    <submittedName>
        <fullName evidence="3">ATP-binding protein</fullName>
    </submittedName>
</protein>
<dbReference type="SUPFAM" id="SSF52540">
    <property type="entry name" value="P-loop containing nucleoside triphosphate hydrolases"/>
    <property type="match status" value="1"/>
</dbReference>
<accession>A0A5D0NML7</accession>
<dbReference type="AlphaFoldDB" id="A0A5D0NML7"/>
<dbReference type="EMBL" id="VSFG01000003">
    <property type="protein sequence ID" value="TYB45241.1"/>
    <property type="molecule type" value="Genomic_DNA"/>
</dbReference>
<dbReference type="RefSeq" id="WP_083981557.1">
    <property type="nucleotide sequence ID" value="NZ_VSFG01000003.1"/>
</dbReference>
<keyword evidence="3" id="KW-0067">ATP-binding</keyword>
<name>A0A5D0NML7_9ACTN</name>
<comment type="caution">
    <text evidence="3">The sequence shown here is derived from an EMBL/GenBank/DDBJ whole genome shotgun (WGS) entry which is preliminary data.</text>
</comment>
<keyword evidence="4" id="KW-1185">Reference proteome</keyword>
<dbReference type="SMART" id="SM00382">
    <property type="entry name" value="AAA"/>
    <property type="match status" value="1"/>
</dbReference>
<feature type="domain" description="AAA+ ATPase" evidence="2">
    <location>
        <begin position="199"/>
        <end position="337"/>
    </location>
</feature>
<dbReference type="GO" id="GO:0016887">
    <property type="term" value="F:ATP hydrolysis activity"/>
    <property type="evidence" value="ECO:0007669"/>
    <property type="project" value="InterPro"/>
</dbReference>
<keyword evidence="3" id="KW-0547">Nucleotide-binding</keyword>
<dbReference type="InterPro" id="IPR027417">
    <property type="entry name" value="P-loop_NTPase"/>
</dbReference>
<dbReference type="Proteomes" id="UP000323380">
    <property type="component" value="Unassembled WGS sequence"/>
</dbReference>
<dbReference type="Gene3D" id="3.40.50.300">
    <property type="entry name" value="P-loop containing nucleotide triphosphate hydrolases"/>
    <property type="match status" value="1"/>
</dbReference>
<reference evidence="3 4" key="1">
    <citation type="submission" date="2019-08" db="EMBL/GenBank/DDBJ databases">
        <title>Actinomadura sp. nov. CYP1-5 isolated from mountain soil.</title>
        <authorList>
            <person name="Songsumanus A."/>
            <person name="Kuncharoen N."/>
            <person name="Kudo T."/>
            <person name="Yuki M."/>
            <person name="Igarashi Y."/>
            <person name="Tanasupawat S."/>
        </authorList>
    </citation>
    <scope>NUCLEOTIDE SEQUENCE [LARGE SCALE GENOMIC DNA]</scope>
    <source>
        <strain evidence="3 4">JCM 14158</strain>
    </source>
</reference>
<evidence type="ECO:0000259" key="2">
    <source>
        <dbReference type="SMART" id="SM00382"/>
    </source>
</evidence>
<evidence type="ECO:0000313" key="3">
    <source>
        <dbReference type="EMBL" id="TYB45241.1"/>
    </source>
</evidence>
<proteinExistence type="inferred from homology"/>
<dbReference type="InterPro" id="IPR003959">
    <property type="entry name" value="ATPase_AAA_core"/>
</dbReference>
<dbReference type="STRING" id="1220554.GCA_001552135_07423"/>
<comment type="similarity">
    <text evidence="1">Belongs to the AAA ATPase family. BCS1 subfamily.</text>
</comment>
<gene>
    <name evidence="3" type="ORF">FXF69_17425</name>
</gene>
<dbReference type="InterPro" id="IPR045969">
    <property type="entry name" value="DUF5925"/>
</dbReference>
<evidence type="ECO:0000313" key="4">
    <source>
        <dbReference type="Proteomes" id="UP000323380"/>
    </source>
</evidence>
<dbReference type="Pfam" id="PF00004">
    <property type="entry name" value="AAA"/>
    <property type="match status" value="1"/>
</dbReference>
<dbReference type="PANTHER" id="PTHR23070">
    <property type="entry name" value="BCS1 AAA-TYPE ATPASE"/>
    <property type="match status" value="1"/>
</dbReference>
<dbReference type="InterPro" id="IPR050747">
    <property type="entry name" value="Mitochondrial_chaperone_BCS1"/>
</dbReference>
<dbReference type="Pfam" id="PF19347">
    <property type="entry name" value="DUF5925"/>
    <property type="match status" value="1"/>
</dbReference>
<organism evidence="3 4">
    <name type="scientific">Actinomadura chibensis</name>
    <dbReference type="NCBI Taxonomy" id="392828"/>
    <lineage>
        <taxon>Bacteria</taxon>
        <taxon>Bacillati</taxon>
        <taxon>Actinomycetota</taxon>
        <taxon>Actinomycetes</taxon>
        <taxon>Streptosporangiales</taxon>
        <taxon>Thermomonosporaceae</taxon>
        <taxon>Actinomadura</taxon>
    </lineage>
</organism>
<evidence type="ECO:0000256" key="1">
    <source>
        <dbReference type="ARBA" id="ARBA00007448"/>
    </source>
</evidence>
<dbReference type="InterPro" id="IPR003593">
    <property type="entry name" value="AAA+_ATPase"/>
</dbReference>
<dbReference type="GO" id="GO:0005524">
    <property type="term" value="F:ATP binding"/>
    <property type="evidence" value="ECO:0007669"/>
    <property type="project" value="UniProtKB-KW"/>
</dbReference>